<evidence type="ECO:0000313" key="2">
    <source>
        <dbReference type="Proteomes" id="UP000320672"/>
    </source>
</evidence>
<dbReference type="InterPro" id="IPR017853">
    <property type="entry name" value="GH"/>
</dbReference>
<accession>A0A517MEL4</accession>
<dbReference type="OrthoDB" id="290971at2"/>
<evidence type="ECO:0008006" key="3">
    <source>
        <dbReference type="Google" id="ProtNLM"/>
    </source>
</evidence>
<dbReference type="SUPFAM" id="SSF51445">
    <property type="entry name" value="(Trans)glycosidases"/>
    <property type="match status" value="1"/>
</dbReference>
<dbReference type="RefSeq" id="WP_145351422.1">
    <property type="nucleotide sequence ID" value="NZ_CP036262.1"/>
</dbReference>
<dbReference type="KEGG" id="rml:FF011L_19780"/>
<dbReference type="Proteomes" id="UP000320672">
    <property type="component" value="Chromosome"/>
</dbReference>
<sequence>MGQFHFDIPELLLEQGAFGEERSLWKYAYLTGIESIPSEGETRFADGRMTISRRADESAKLSVPWNIPGYGPVTLTTCSLRPGDGPYNLALELARGSCYRVRTQADVWERSGLRMSENFKDLLAQGTSFFLDAAQRIANPAAAGEDAMKAIRHLEAASADLLESYAAQALAFRRDHEGQLGTLLGVSMQPAQPPTEAQTQMYVETCNTVAVRLSWADVETDAGRLDFDAVDKMFAWAEKHGLRVIAGPLFDFQDKLLPHWLYLFEDNFDGLIDAVCRFAEQAVRRYVGRVHLWNCAAGLNTKGPIRLSEDQVMRLAVAVVQTVRRVDPRTPVIVAFDQPFGEYLSREREGISPLHCADALVRAGLGLAGIGLELRMNYEQIGTLPRTNLDFSQLVDRWAVLGLPLMCQLTVAANSGIDAGALRPTDVLLGSPPPAIPEKNQLRLAGGFIRTLLAKNFVHGIIWEGWDDSRPHIFPYSGLLDERGNPRPLQQYLARLRKDFLC</sequence>
<evidence type="ECO:0000313" key="1">
    <source>
        <dbReference type="EMBL" id="QDS93217.1"/>
    </source>
</evidence>
<reference evidence="1 2" key="1">
    <citation type="submission" date="2019-02" db="EMBL/GenBank/DDBJ databases">
        <title>Deep-cultivation of Planctomycetes and their phenomic and genomic characterization uncovers novel biology.</title>
        <authorList>
            <person name="Wiegand S."/>
            <person name="Jogler M."/>
            <person name="Boedeker C."/>
            <person name="Pinto D."/>
            <person name="Vollmers J."/>
            <person name="Rivas-Marin E."/>
            <person name="Kohn T."/>
            <person name="Peeters S.H."/>
            <person name="Heuer A."/>
            <person name="Rast P."/>
            <person name="Oberbeckmann S."/>
            <person name="Bunk B."/>
            <person name="Jeske O."/>
            <person name="Meyerdierks A."/>
            <person name="Storesund J.E."/>
            <person name="Kallscheuer N."/>
            <person name="Luecker S."/>
            <person name="Lage O.M."/>
            <person name="Pohl T."/>
            <person name="Merkel B.J."/>
            <person name="Hornburger P."/>
            <person name="Mueller R.-W."/>
            <person name="Bruemmer F."/>
            <person name="Labrenz M."/>
            <person name="Spormann A.M."/>
            <person name="Op den Camp H."/>
            <person name="Overmann J."/>
            <person name="Amann R."/>
            <person name="Jetten M.S.M."/>
            <person name="Mascher T."/>
            <person name="Medema M.H."/>
            <person name="Devos D.P."/>
            <person name="Kaster A.-K."/>
            <person name="Ovreas L."/>
            <person name="Rohde M."/>
            <person name="Galperin M.Y."/>
            <person name="Jogler C."/>
        </authorList>
    </citation>
    <scope>NUCLEOTIDE SEQUENCE [LARGE SCALE GENOMIC DNA]</scope>
    <source>
        <strain evidence="1 2">FF011L</strain>
    </source>
</reference>
<proteinExistence type="predicted"/>
<dbReference type="AlphaFoldDB" id="A0A517MEL4"/>
<dbReference type="EMBL" id="CP036262">
    <property type="protein sequence ID" value="QDS93217.1"/>
    <property type="molecule type" value="Genomic_DNA"/>
</dbReference>
<keyword evidence="2" id="KW-1185">Reference proteome</keyword>
<name>A0A517MEL4_9BACT</name>
<dbReference type="Gene3D" id="3.20.20.80">
    <property type="entry name" value="Glycosidases"/>
    <property type="match status" value="1"/>
</dbReference>
<gene>
    <name evidence="1" type="ORF">FF011L_19780</name>
</gene>
<organism evidence="1 2">
    <name type="scientific">Roseimaritima multifibrata</name>
    <dbReference type="NCBI Taxonomy" id="1930274"/>
    <lineage>
        <taxon>Bacteria</taxon>
        <taxon>Pseudomonadati</taxon>
        <taxon>Planctomycetota</taxon>
        <taxon>Planctomycetia</taxon>
        <taxon>Pirellulales</taxon>
        <taxon>Pirellulaceae</taxon>
        <taxon>Roseimaritima</taxon>
    </lineage>
</organism>
<protein>
    <recommendedName>
        <fullName evidence="3">GH10 domain-containing protein</fullName>
    </recommendedName>
</protein>